<dbReference type="AlphaFoldDB" id="A0A5C3LTZ3"/>
<feature type="non-terminal residue" evidence="1">
    <location>
        <position position="1"/>
    </location>
</feature>
<evidence type="ECO:0000313" key="1">
    <source>
        <dbReference type="EMBL" id="TFK35863.1"/>
    </source>
</evidence>
<name>A0A5C3LTZ3_9AGAR</name>
<evidence type="ECO:0000313" key="2">
    <source>
        <dbReference type="Proteomes" id="UP000308652"/>
    </source>
</evidence>
<proteinExistence type="predicted"/>
<sequence>EFGSAQIESQEDLKQVFINSTALCSIDYNSPANVILALNTLPIAVGFLLY</sequence>
<reference evidence="1 2" key="1">
    <citation type="journal article" date="2019" name="Nat. Ecol. Evol.">
        <title>Megaphylogeny resolves global patterns of mushroom evolution.</title>
        <authorList>
            <person name="Varga T."/>
            <person name="Krizsan K."/>
            <person name="Foldi C."/>
            <person name="Dima B."/>
            <person name="Sanchez-Garcia M."/>
            <person name="Sanchez-Ramirez S."/>
            <person name="Szollosi G.J."/>
            <person name="Szarkandi J.G."/>
            <person name="Papp V."/>
            <person name="Albert L."/>
            <person name="Andreopoulos W."/>
            <person name="Angelini C."/>
            <person name="Antonin V."/>
            <person name="Barry K.W."/>
            <person name="Bougher N.L."/>
            <person name="Buchanan P."/>
            <person name="Buyck B."/>
            <person name="Bense V."/>
            <person name="Catcheside P."/>
            <person name="Chovatia M."/>
            <person name="Cooper J."/>
            <person name="Damon W."/>
            <person name="Desjardin D."/>
            <person name="Finy P."/>
            <person name="Geml J."/>
            <person name="Haridas S."/>
            <person name="Hughes K."/>
            <person name="Justo A."/>
            <person name="Karasinski D."/>
            <person name="Kautmanova I."/>
            <person name="Kiss B."/>
            <person name="Kocsube S."/>
            <person name="Kotiranta H."/>
            <person name="LaButti K.M."/>
            <person name="Lechner B.E."/>
            <person name="Liimatainen K."/>
            <person name="Lipzen A."/>
            <person name="Lukacs Z."/>
            <person name="Mihaltcheva S."/>
            <person name="Morgado L.N."/>
            <person name="Niskanen T."/>
            <person name="Noordeloos M.E."/>
            <person name="Ohm R.A."/>
            <person name="Ortiz-Santana B."/>
            <person name="Ovrebo C."/>
            <person name="Racz N."/>
            <person name="Riley R."/>
            <person name="Savchenko A."/>
            <person name="Shiryaev A."/>
            <person name="Soop K."/>
            <person name="Spirin V."/>
            <person name="Szebenyi C."/>
            <person name="Tomsovsky M."/>
            <person name="Tulloss R.E."/>
            <person name="Uehling J."/>
            <person name="Grigoriev I.V."/>
            <person name="Vagvolgyi C."/>
            <person name="Papp T."/>
            <person name="Martin F.M."/>
            <person name="Miettinen O."/>
            <person name="Hibbett D.S."/>
            <person name="Nagy L.G."/>
        </authorList>
    </citation>
    <scope>NUCLEOTIDE SEQUENCE [LARGE SCALE GENOMIC DNA]</scope>
    <source>
        <strain evidence="1 2">CBS 166.37</strain>
    </source>
</reference>
<organism evidence="1 2">
    <name type="scientific">Crucibulum laeve</name>
    <dbReference type="NCBI Taxonomy" id="68775"/>
    <lineage>
        <taxon>Eukaryota</taxon>
        <taxon>Fungi</taxon>
        <taxon>Dikarya</taxon>
        <taxon>Basidiomycota</taxon>
        <taxon>Agaricomycotina</taxon>
        <taxon>Agaricomycetes</taxon>
        <taxon>Agaricomycetidae</taxon>
        <taxon>Agaricales</taxon>
        <taxon>Agaricineae</taxon>
        <taxon>Nidulariaceae</taxon>
        <taxon>Crucibulum</taxon>
    </lineage>
</organism>
<gene>
    <name evidence="1" type="ORF">BDQ12DRAFT_611211</name>
</gene>
<dbReference type="EMBL" id="ML213618">
    <property type="protein sequence ID" value="TFK35863.1"/>
    <property type="molecule type" value="Genomic_DNA"/>
</dbReference>
<dbReference type="OrthoDB" id="2749055at2759"/>
<keyword evidence="2" id="KW-1185">Reference proteome</keyword>
<protein>
    <submittedName>
        <fullName evidence="1">Uncharacterized protein</fullName>
    </submittedName>
</protein>
<accession>A0A5C3LTZ3</accession>
<dbReference type="Proteomes" id="UP000308652">
    <property type="component" value="Unassembled WGS sequence"/>
</dbReference>